<feature type="domain" description="DUF4145" evidence="1">
    <location>
        <begin position="176"/>
        <end position="241"/>
    </location>
</feature>
<dbReference type="Pfam" id="PF13643">
    <property type="entry name" value="DUF4145"/>
    <property type="match status" value="1"/>
</dbReference>
<gene>
    <name evidence="2" type="ORF">E5H86_26350</name>
</gene>
<evidence type="ECO:0000259" key="1">
    <source>
        <dbReference type="Pfam" id="PF13643"/>
    </source>
</evidence>
<proteinExistence type="predicted"/>
<sequence length="265" mass="30597">MTIPGLSSSKPSFYRCYRINGRICYAIFKFSYHFCRRGHMYSLKIRCPYCLHQVHISLNEVTQYHSRRPATENKLYVQQPRTSEITSAKAYSTDFCTECNNPLMIAFECSVSELVDMKKAINNKAWVLNAPLEGSIKIYPELRLPDDSPHYPEKIRAVFTELQEDVRSGRTAPRIIVGCRSVLEVALRALGYEKGNLLSRIELARQDGILTESMRNWAHRIRMEGNEAVHELEASGEQAKEFVAFLRLFLEVAFVLPERIKEQQQ</sequence>
<evidence type="ECO:0000313" key="2">
    <source>
        <dbReference type="EMBL" id="EFC2249232.1"/>
    </source>
</evidence>
<dbReference type="InterPro" id="IPR025285">
    <property type="entry name" value="DUF4145"/>
</dbReference>
<protein>
    <submittedName>
        <fullName evidence="2">DUF4145 domain-containing protein</fullName>
    </submittedName>
</protein>
<evidence type="ECO:0000313" key="3">
    <source>
        <dbReference type="Proteomes" id="UP000531916"/>
    </source>
</evidence>
<accession>A0A8S7I9I9</accession>
<organism evidence="2 3">
    <name type="scientific">Escherichia coli</name>
    <dbReference type="NCBI Taxonomy" id="562"/>
    <lineage>
        <taxon>Bacteria</taxon>
        <taxon>Pseudomonadati</taxon>
        <taxon>Pseudomonadota</taxon>
        <taxon>Gammaproteobacteria</taxon>
        <taxon>Enterobacterales</taxon>
        <taxon>Enterobacteriaceae</taxon>
        <taxon>Escherichia</taxon>
    </lineage>
</organism>
<name>A0A8S7I9I9_ECOLX</name>
<comment type="caution">
    <text evidence="2">The sequence shown here is derived from an EMBL/GenBank/DDBJ whole genome shotgun (WGS) entry which is preliminary data.</text>
</comment>
<dbReference type="EMBL" id="AASEPP010000079">
    <property type="protein sequence ID" value="EFC2249232.1"/>
    <property type="molecule type" value="Genomic_DNA"/>
</dbReference>
<reference evidence="2 3" key="1">
    <citation type="submission" date="2019-04" db="EMBL/GenBank/DDBJ databases">
        <authorList>
            <consortium name="NARMS: The National Antimicrobial Resistance Monitoring System"/>
        </authorList>
    </citation>
    <scope>NUCLEOTIDE SEQUENCE [LARGE SCALE GENOMIC DNA]</scope>
    <source>
        <strain evidence="2 3">FSIS11919500</strain>
    </source>
</reference>
<dbReference type="AlphaFoldDB" id="A0A8S7I9I9"/>
<dbReference type="Proteomes" id="UP000531916">
    <property type="component" value="Unassembled WGS sequence"/>
</dbReference>